<dbReference type="Proteomes" id="UP001145087">
    <property type="component" value="Unassembled WGS sequence"/>
</dbReference>
<dbReference type="RefSeq" id="WP_343335224.1">
    <property type="nucleotide sequence ID" value="NZ_JAPOHD010000064.1"/>
</dbReference>
<gene>
    <name evidence="2" type="ORF">OU798_21310</name>
</gene>
<accession>A0A9X3FGS4</accession>
<reference evidence="2" key="1">
    <citation type="submission" date="2022-11" db="EMBL/GenBank/DDBJ databases">
        <title>Marilongibacter aestuarii gen. nov., sp. nov., isolated from tidal flat sediment.</title>
        <authorList>
            <person name="Jiayan W."/>
        </authorList>
    </citation>
    <scope>NUCLEOTIDE SEQUENCE</scope>
    <source>
        <strain evidence="2">Z1-6</strain>
    </source>
</reference>
<evidence type="ECO:0000313" key="2">
    <source>
        <dbReference type="EMBL" id="MCY1722900.1"/>
    </source>
</evidence>
<keyword evidence="3" id="KW-1185">Reference proteome</keyword>
<dbReference type="AlphaFoldDB" id="A0A9X3FGS4"/>
<dbReference type="PANTHER" id="PTHR43283:SF7">
    <property type="entry name" value="BETA-LACTAMASE-RELATED DOMAIN-CONTAINING PROTEIN"/>
    <property type="match status" value="1"/>
</dbReference>
<dbReference type="InterPro" id="IPR050789">
    <property type="entry name" value="Diverse_Enzym_Activities"/>
</dbReference>
<proteinExistence type="predicted"/>
<dbReference type="PANTHER" id="PTHR43283">
    <property type="entry name" value="BETA-LACTAMASE-RELATED"/>
    <property type="match status" value="1"/>
</dbReference>
<dbReference type="Pfam" id="PF00144">
    <property type="entry name" value="Beta-lactamase"/>
    <property type="match status" value="1"/>
</dbReference>
<feature type="domain" description="Beta-lactamase-related" evidence="1">
    <location>
        <begin position="76"/>
        <end position="371"/>
    </location>
</feature>
<dbReference type="EMBL" id="JAPOHD010000064">
    <property type="protein sequence ID" value="MCY1722900.1"/>
    <property type="molecule type" value="Genomic_DNA"/>
</dbReference>
<keyword evidence="2" id="KW-0378">Hydrolase</keyword>
<dbReference type="InterPro" id="IPR001466">
    <property type="entry name" value="Beta-lactam-related"/>
</dbReference>
<evidence type="ECO:0000259" key="1">
    <source>
        <dbReference type="Pfam" id="PF00144"/>
    </source>
</evidence>
<dbReference type="Gene3D" id="3.40.710.10">
    <property type="entry name" value="DD-peptidase/beta-lactamase superfamily"/>
    <property type="match status" value="1"/>
</dbReference>
<dbReference type="GO" id="GO:0016787">
    <property type="term" value="F:hydrolase activity"/>
    <property type="evidence" value="ECO:0007669"/>
    <property type="project" value="UniProtKB-KW"/>
</dbReference>
<organism evidence="2 3">
    <name type="scientific">Draconibacterium aestuarii</name>
    <dbReference type="NCBI Taxonomy" id="2998507"/>
    <lineage>
        <taxon>Bacteria</taxon>
        <taxon>Pseudomonadati</taxon>
        <taxon>Bacteroidota</taxon>
        <taxon>Bacteroidia</taxon>
        <taxon>Marinilabiliales</taxon>
        <taxon>Prolixibacteraceae</taxon>
        <taxon>Draconibacterium</taxon>
    </lineage>
</organism>
<name>A0A9X3FGS4_9BACT</name>
<sequence length="404" mass="45923">MKLLTIKINIFVLILFLLTDISCQGLLHKNDFHYEIPEHMNDGLVTGAAWEAGVDTSNLIHAVNAIKKGKHNEVHSMLIYKNNKLVFEEYFKGHEYKWDGPHYCGNLVQWTPEMRHPIMSCTKSITSACIGIAIEKGFIKDVHQSIFDYLPEHQHLKTNNKNYITIEHLLTMSCGLAWDEWSAAHGGDFTYDIDRLYTVDDQIAAVLEREWWAEPGAFFTYNGGGMVVLGEILKNASGMDIEEFANTYLFASLGIDSTPWMHYKNGRIESAGSLSLTPREMVKFGTCYLNKGVWNNKRIVPAAWVTKSSAPYNNNHDIKVPIEDSGLNGYAYTWWISELDHNGKKIKMYRANGWGGQAIMVFPELEMVVVFTGGNWAKKSTLYKIVEKYVLPAVSEYNQLKTKS</sequence>
<dbReference type="InterPro" id="IPR012338">
    <property type="entry name" value="Beta-lactam/transpept-like"/>
</dbReference>
<evidence type="ECO:0000313" key="3">
    <source>
        <dbReference type="Proteomes" id="UP001145087"/>
    </source>
</evidence>
<dbReference type="SUPFAM" id="SSF56601">
    <property type="entry name" value="beta-lactamase/transpeptidase-like"/>
    <property type="match status" value="1"/>
</dbReference>
<protein>
    <submittedName>
        <fullName evidence="2">Serine hydrolase</fullName>
    </submittedName>
</protein>
<comment type="caution">
    <text evidence="2">The sequence shown here is derived from an EMBL/GenBank/DDBJ whole genome shotgun (WGS) entry which is preliminary data.</text>
</comment>